<sequence length="605" mass="68147">MMKLEQLNLGDNPVAKSHENGKAKRSWLRCLGKARSRKHNKTSTKAGSSSSSSSSFSQKKNDFYEMEVPKGNESLEERVAWLQSQIVGGDAEFDSPFGKRRLTNADHAASGRSLRYIEDYIINNVLPFYGNTHSRDSYAGQRTTKMLQEASRYIKKSLGGGREDAIIFCGSGATAAIKKLQEVMGIAVTPIMRERLIKCLSNKERWVVFIGPHEHHSNILSWRQSLAQVVEIGVDDDGLINMEELKLQLDGPYVEIDMRSGEIDGYDAVFLSGHKFLGGPGSPGILLMSKALYQLSSYPPSTCGGGTVNYVNGFNEKDTLYLDDIEGREHAGTPQIIQTVRAALSFWVKEYIGYEMIKALEDIYLQRALERLLPNQNIRVLGNTSTKRQALFSFLIYSTSYSSQEEDMKNKRGKPLHGSFVATLLNDLFGIQARGGCDCAGPYGHILLNFDKTESLKIHSIIQKGYVGLKPGWTRISFPFYMSNEEFEFILTALEFIALYGQRFLPLYRFNLKSGNWCFDEAHKNLIIDKGNNHKTHFKPLAKAIQEIGMPKEYLHSADVKHLGMIYTYSSYFDAAKKVASLLPKFPPRRSLPEDIDPDILFFRI</sequence>
<comment type="caution">
    <text evidence="1">The sequence shown here is derived from an EMBL/GenBank/DDBJ whole genome shotgun (WGS) entry which is preliminary data.</text>
</comment>
<gene>
    <name evidence="1" type="ORF">Pint_27233</name>
</gene>
<protein>
    <submittedName>
        <fullName evidence="1">Uncharacterized protein</fullName>
    </submittedName>
</protein>
<accession>A0ACC0YU40</accession>
<dbReference type="EMBL" id="CM047740">
    <property type="protein sequence ID" value="KAJ0041057.1"/>
    <property type="molecule type" value="Genomic_DNA"/>
</dbReference>
<evidence type="ECO:0000313" key="2">
    <source>
        <dbReference type="Proteomes" id="UP001163603"/>
    </source>
</evidence>
<reference evidence="2" key="1">
    <citation type="journal article" date="2023" name="G3 (Bethesda)">
        <title>Genome assembly and association tests identify interacting loci associated with vigor, precocity, and sex in interspecific pistachio rootstocks.</title>
        <authorList>
            <person name="Palmer W."/>
            <person name="Jacygrad E."/>
            <person name="Sagayaradj S."/>
            <person name="Cavanaugh K."/>
            <person name="Han R."/>
            <person name="Bertier L."/>
            <person name="Beede B."/>
            <person name="Kafkas S."/>
            <person name="Golino D."/>
            <person name="Preece J."/>
            <person name="Michelmore R."/>
        </authorList>
    </citation>
    <scope>NUCLEOTIDE SEQUENCE [LARGE SCALE GENOMIC DNA]</scope>
</reference>
<dbReference type="Proteomes" id="UP001163603">
    <property type="component" value="Chromosome 5"/>
</dbReference>
<organism evidence="1 2">
    <name type="scientific">Pistacia integerrima</name>
    <dbReference type="NCBI Taxonomy" id="434235"/>
    <lineage>
        <taxon>Eukaryota</taxon>
        <taxon>Viridiplantae</taxon>
        <taxon>Streptophyta</taxon>
        <taxon>Embryophyta</taxon>
        <taxon>Tracheophyta</taxon>
        <taxon>Spermatophyta</taxon>
        <taxon>Magnoliopsida</taxon>
        <taxon>eudicotyledons</taxon>
        <taxon>Gunneridae</taxon>
        <taxon>Pentapetalae</taxon>
        <taxon>rosids</taxon>
        <taxon>malvids</taxon>
        <taxon>Sapindales</taxon>
        <taxon>Anacardiaceae</taxon>
        <taxon>Pistacia</taxon>
    </lineage>
</organism>
<keyword evidence="2" id="KW-1185">Reference proteome</keyword>
<evidence type="ECO:0000313" key="1">
    <source>
        <dbReference type="EMBL" id="KAJ0041057.1"/>
    </source>
</evidence>
<proteinExistence type="predicted"/>
<name>A0ACC0YU40_9ROSI</name>